<feature type="domain" description="Transglutaminase-like" evidence="2">
    <location>
        <begin position="180"/>
        <end position="276"/>
    </location>
</feature>
<comment type="caution">
    <text evidence="3">The sequence shown here is derived from an EMBL/GenBank/DDBJ whole genome shotgun (WGS) entry which is preliminary data.</text>
</comment>
<dbReference type="Pfam" id="PF01841">
    <property type="entry name" value="Transglut_core"/>
    <property type="match status" value="1"/>
</dbReference>
<accession>A0A412IQK1</accession>
<evidence type="ECO:0000259" key="2">
    <source>
        <dbReference type="SMART" id="SM00460"/>
    </source>
</evidence>
<reference evidence="3 4" key="1">
    <citation type="submission" date="2018-08" db="EMBL/GenBank/DDBJ databases">
        <title>A genome reference for cultivated species of the human gut microbiota.</title>
        <authorList>
            <person name="Zou Y."/>
            <person name="Xue W."/>
            <person name="Luo G."/>
        </authorList>
    </citation>
    <scope>NUCLEOTIDE SEQUENCE [LARGE SCALE GENOMIC DNA]</scope>
    <source>
        <strain evidence="3 4">AF22-21</strain>
    </source>
</reference>
<keyword evidence="1" id="KW-1133">Transmembrane helix</keyword>
<dbReference type="AlphaFoldDB" id="A0A412IQK1"/>
<dbReference type="InterPro" id="IPR002931">
    <property type="entry name" value="Transglutaminase-like"/>
</dbReference>
<organism evidence="3 4">
    <name type="scientific">Coprococcus eutactus</name>
    <dbReference type="NCBI Taxonomy" id="33043"/>
    <lineage>
        <taxon>Bacteria</taxon>
        <taxon>Bacillati</taxon>
        <taxon>Bacillota</taxon>
        <taxon>Clostridia</taxon>
        <taxon>Lachnospirales</taxon>
        <taxon>Lachnospiraceae</taxon>
        <taxon>Coprococcus</taxon>
    </lineage>
</organism>
<sequence>MVRFTPYSADRIYLKAFVGDEYEWDHWNRDRDGTYPSADMTGGVPVGRMDISNEDGMNDLLYYPYYTGYDTALGKVLINFNSADAEQTDSYDAESRTLTVQYSPDIQSEPETSNVDEKYLQIPEINQPVVAEFCENAGIKDADSVDERIQKVYSYFWDNYPYTLHPGATPAREDYVNYFLQTTRKGLCANYATAGTLILRYMGIPSRYVEGYVIDYLDVAEAEMLDSTDFSYDDYYNGDSELGRTAVVQVNVTDGAAHAWIEAFIDGRWQVVELTPPSSEDEDENTQDFWSRLGNWLAGGDDGDQTGAGGTNAVSFSLDRYMWILYVIACVVIAFIAGWTGIIVFRKIVRVRSYHSGDIGENIVAYYRYMCDYARMAESDFLRAGNHREQLGIFMKESEGFDIDGLAEKIEAVSYDSSAAAEGDSDTPSVHMQTGQTDVTDGMLKQLQDIMRAYRRTVPVMRRIYLFVKI</sequence>
<proteinExistence type="predicted"/>
<dbReference type="PANTHER" id="PTHR42736">
    <property type="entry name" value="PROTEIN-GLUTAMINE GAMMA-GLUTAMYLTRANSFERASE"/>
    <property type="match status" value="1"/>
</dbReference>
<feature type="transmembrane region" description="Helical" evidence="1">
    <location>
        <begin position="321"/>
        <end position="345"/>
    </location>
</feature>
<dbReference type="Gene3D" id="3.10.620.30">
    <property type="match status" value="1"/>
</dbReference>
<keyword evidence="1" id="KW-0472">Membrane</keyword>
<dbReference type="InterPro" id="IPR052901">
    <property type="entry name" value="Bact_TGase-like"/>
</dbReference>
<evidence type="ECO:0000256" key="1">
    <source>
        <dbReference type="SAM" id="Phobius"/>
    </source>
</evidence>
<dbReference type="Proteomes" id="UP000283295">
    <property type="component" value="Unassembled WGS sequence"/>
</dbReference>
<dbReference type="SUPFAM" id="SSF54001">
    <property type="entry name" value="Cysteine proteinases"/>
    <property type="match status" value="1"/>
</dbReference>
<dbReference type="SMART" id="SM00460">
    <property type="entry name" value="TGc"/>
    <property type="match status" value="1"/>
</dbReference>
<dbReference type="OrthoDB" id="9804872at2"/>
<protein>
    <submittedName>
        <fullName evidence="3">Transglutaminase domain-containing protein</fullName>
    </submittedName>
</protein>
<dbReference type="InterPro" id="IPR038765">
    <property type="entry name" value="Papain-like_cys_pep_sf"/>
</dbReference>
<dbReference type="PANTHER" id="PTHR42736:SF1">
    <property type="entry name" value="PROTEIN-GLUTAMINE GAMMA-GLUTAMYLTRANSFERASE"/>
    <property type="match status" value="1"/>
</dbReference>
<evidence type="ECO:0000313" key="4">
    <source>
        <dbReference type="Proteomes" id="UP000283295"/>
    </source>
</evidence>
<evidence type="ECO:0000313" key="3">
    <source>
        <dbReference type="EMBL" id="RGS40702.1"/>
    </source>
</evidence>
<keyword evidence="1" id="KW-0812">Transmembrane</keyword>
<gene>
    <name evidence="3" type="ORF">DWX94_09755</name>
</gene>
<name>A0A412IQK1_9FIRM</name>
<dbReference type="EMBL" id="QRVK01000025">
    <property type="protein sequence ID" value="RGS40702.1"/>
    <property type="molecule type" value="Genomic_DNA"/>
</dbReference>